<evidence type="ECO:0000256" key="4">
    <source>
        <dbReference type="ARBA" id="ARBA00012269"/>
    </source>
</evidence>
<keyword evidence="19" id="KW-1185">Reference proteome</keyword>
<dbReference type="GO" id="GO:0031418">
    <property type="term" value="F:L-ascorbic acid binding"/>
    <property type="evidence" value="ECO:0007669"/>
    <property type="project" value="InterPro"/>
</dbReference>
<accession>A4S7T0</accession>
<evidence type="ECO:0000259" key="17">
    <source>
        <dbReference type="PROSITE" id="PS51471"/>
    </source>
</evidence>
<dbReference type="KEGG" id="olu:OSTLU_42939"/>
<dbReference type="GeneID" id="5005300"/>
<evidence type="ECO:0000256" key="12">
    <source>
        <dbReference type="ARBA" id="ARBA00023136"/>
    </source>
</evidence>
<dbReference type="InterPro" id="IPR044862">
    <property type="entry name" value="Pro_4_hyd_alph_FE2OG_OXY"/>
</dbReference>
<dbReference type="EMBL" id="CP000594">
    <property type="protein sequence ID" value="ABO99619.1"/>
    <property type="molecule type" value="Genomic_DNA"/>
</dbReference>
<evidence type="ECO:0000256" key="1">
    <source>
        <dbReference type="ARBA" id="ARBA00001961"/>
    </source>
</evidence>
<comment type="cofactor">
    <cofactor evidence="1">
        <name>L-ascorbate</name>
        <dbReference type="ChEBI" id="CHEBI:38290"/>
    </cofactor>
</comment>
<evidence type="ECO:0000256" key="10">
    <source>
        <dbReference type="ARBA" id="ARBA00023002"/>
    </source>
</evidence>
<keyword evidence="9" id="KW-1133">Transmembrane helix</keyword>
<keyword evidence="8" id="KW-0735">Signal-anchor</keyword>
<evidence type="ECO:0000256" key="15">
    <source>
        <dbReference type="SAM" id="MobiDB-lite"/>
    </source>
</evidence>
<evidence type="ECO:0000256" key="8">
    <source>
        <dbReference type="ARBA" id="ARBA00022968"/>
    </source>
</evidence>
<reference evidence="18 19" key="1">
    <citation type="journal article" date="2007" name="Proc. Natl. Acad. Sci. U.S.A.">
        <title>The tiny eukaryote Ostreococcus provides genomic insights into the paradox of plankton speciation.</title>
        <authorList>
            <person name="Palenik B."/>
            <person name="Grimwood J."/>
            <person name="Aerts A."/>
            <person name="Rouze P."/>
            <person name="Salamov A."/>
            <person name="Putnam N."/>
            <person name="Dupont C."/>
            <person name="Jorgensen R."/>
            <person name="Derelle E."/>
            <person name="Rombauts S."/>
            <person name="Zhou K."/>
            <person name="Otillar R."/>
            <person name="Merchant S.S."/>
            <person name="Podell S."/>
            <person name="Gaasterland T."/>
            <person name="Napoli C."/>
            <person name="Gendler K."/>
            <person name="Manuell A."/>
            <person name="Tai V."/>
            <person name="Vallon O."/>
            <person name="Piganeau G."/>
            <person name="Jancek S."/>
            <person name="Heijde M."/>
            <person name="Jabbari K."/>
            <person name="Bowler C."/>
            <person name="Lohr M."/>
            <person name="Robbens S."/>
            <person name="Werner G."/>
            <person name="Dubchak I."/>
            <person name="Pazour G.J."/>
            <person name="Ren Q."/>
            <person name="Paulsen I."/>
            <person name="Delwiche C."/>
            <person name="Schmutz J."/>
            <person name="Rokhsar D."/>
            <person name="Van de Peer Y."/>
            <person name="Moreau H."/>
            <person name="Grigoriev I.V."/>
        </authorList>
    </citation>
    <scope>NUCLEOTIDE SEQUENCE [LARGE SCALE GENOMIC DNA]</scope>
    <source>
        <strain evidence="18 19">CCE9901</strain>
    </source>
</reference>
<keyword evidence="6" id="KW-0479">Metal-binding</keyword>
<dbReference type="InterPro" id="IPR045054">
    <property type="entry name" value="P4HA-like"/>
</dbReference>
<dbReference type="Gene3D" id="2.60.120.620">
    <property type="entry name" value="q2cbj1_9rhob like domain"/>
    <property type="match status" value="1"/>
</dbReference>
<proteinExistence type="inferred from homology"/>
<dbReference type="Proteomes" id="UP000001568">
    <property type="component" value="Chromosome 14"/>
</dbReference>
<evidence type="ECO:0000256" key="9">
    <source>
        <dbReference type="ARBA" id="ARBA00022989"/>
    </source>
</evidence>
<feature type="chain" id="PRO_5002673108" description="procollagen-proline 4-dioxygenase" evidence="16">
    <location>
        <begin position="29"/>
        <end position="309"/>
    </location>
</feature>
<dbReference type="Pfam" id="PF13640">
    <property type="entry name" value="2OG-FeII_Oxy_3"/>
    <property type="match status" value="1"/>
</dbReference>
<protein>
    <recommendedName>
        <fullName evidence="4">procollagen-proline 4-dioxygenase</fullName>
        <ecNumber evidence="4">1.14.11.2</ecNumber>
    </recommendedName>
</protein>
<evidence type="ECO:0000256" key="6">
    <source>
        <dbReference type="ARBA" id="ARBA00022723"/>
    </source>
</evidence>
<feature type="domain" description="Fe2OG dioxygenase" evidence="17">
    <location>
        <begin position="161"/>
        <end position="293"/>
    </location>
</feature>
<dbReference type="HOGENOM" id="CLU_058132_1_0_1"/>
<dbReference type="EC" id="1.14.11.2" evidence="4"/>
<name>A4S7T0_OSTLU</name>
<keyword evidence="10" id="KW-0560">Oxidoreductase</keyword>
<keyword evidence="11" id="KW-0408">Iron</keyword>
<evidence type="ECO:0000256" key="3">
    <source>
        <dbReference type="ARBA" id="ARBA00006511"/>
    </source>
</evidence>
<dbReference type="PANTHER" id="PTHR10869:SF246">
    <property type="entry name" value="TRANSMEMBRANE PROLYL 4-HYDROXYLASE"/>
    <property type="match status" value="1"/>
</dbReference>
<dbReference type="SMART" id="SM00702">
    <property type="entry name" value="P4Hc"/>
    <property type="match status" value="1"/>
</dbReference>
<keyword evidence="5" id="KW-0812">Transmembrane</keyword>
<evidence type="ECO:0000313" key="19">
    <source>
        <dbReference type="Proteomes" id="UP000001568"/>
    </source>
</evidence>
<sequence length="309" mass="34010">MPRGGASRVAVLALIALATSAAPRRATADRARLPRDARDERLDDDDARLRAEEHVAYASDARSRVGLRRDGADARQWIERISESPRAYVYRNFLTREEAEATIAAARRTMRRSEVVNEADGTSKTSDERTSSGGWVSGEDSEVMANIERRVAAWTMLPRNRGETTQVMRYEAGQEYAAHDDYFHDEVNVKNGGQRAATVLMYLSDVEEGGETVFPRGTPLGGAAPEKSGVTQGNACERALRGDPNVLAVKPRRGDALLFFNVHLNGEVDERARHAGCPVVRGTKWTATRWQHVGALNIGSFARTDSQTT</sequence>
<evidence type="ECO:0000256" key="16">
    <source>
        <dbReference type="SAM" id="SignalP"/>
    </source>
</evidence>
<dbReference type="OrthoDB" id="420380at2759"/>
<dbReference type="FunFam" id="2.60.120.620:FF:000002">
    <property type="entry name" value="Prolyl 4-hydroxylase 4"/>
    <property type="match status" value="1"/>
</dbReference>
<dbReference type="GO" id="GO:0005789">
    <property type="term" value="C:endoplasmic reticulum membrane"/>
    <property type="evidence" value="ECO:0007669"/>
    <property type="project" value="UniProtKB-SubCell"/>
</dbReference>
<dbReference type="STRING" id="436017.A4S7T0"/>
<organism evidence="18 19">
    <name type="scientific">Ostreococcus lucimarinus (strain CCE9901)</name>
    <dbReference type="NCBI Taxonomy" id="436017"/>
    <lineage>
        <taxon>Eukaryota</taxon>
        <taxon>Viridiplantae</taxon>
        <taxon>Chlorophyta</taxon>
        <taxon>Mamiellophyceae</taxon>
        <taxon>Mamiellales</taxon>
        <taxon>Bathycoccaceae</taxon>
        <taxon>Ostreococcus</taxon>
    </lineage>
</organism>
<dbReference type="RefSeq" id="XP_001421326.1">
    <property type="nucleotide sequence ID" value="XM_001421289.1"/>
</dbReference>
<evidence type="ECO:0000256" key="5">
    <source>
        <dbReference type="ARBA" id="ARBA00022692"/>
    </source>
</evidence>
<dbReference type="InterPro" id="IPR006620">
    <property type="entry name" value="Pro_4_hyd_alph"/>
</dbReference>
<evidence type="ECO:0000256" key="2">
    <source>
        <dbReference type="ARBA" id="ARBA00004648"/>
    </source>
</evidence>
<comment type="similarity">
    <text evidence="3">Belongs to the P4HA family.</text>
</comment>
<dbReference type="GO" id="GO:0005506">
    <property type="term" value="F:iron ion binding"/>
    <property type="evidence" value="ECO:0007669"/>
    <property type="project" value="InterPro"/>
</dbReference>
<keyword evidence="7" id="KW-0223">Dioxygenase</keyword>
<feature type="signal peptide" evidence="16">
    <location>
        <begin position="1"/>
        <end position="28"/>
    </location>
</feature>
<dbReference type="AlphaFoldDB" id="A4S7T0"/>
<dbReference type="InterPro" id="IPR005123">
    <property type="entry name" value="Oxoglu/Fe-dep_dioxygenase_dom"/>
</dbReference>
<gene>
    <name evidence="18" type="ORF">OSTLU_42939</name>
</gene>
<evidence type="ECO:0000313" key="18">
    <source>
        <dbReference type="EMBL" id="ABO99619.1"/>
    </source>
</evidence>
<keyword evidence="16" id="KW-0732">Signal</keyword>
<dbReference type="GO" id="GO:0004656">
    <property type="term" value="F:procollagen-proline 4-dioxygenase activity"/>
    <property type="evidence" value="ECO:0007669"/>
    <property type="project" value="UniProtKB-EC"/>
</dbReference>
<dbReference type="PROSITE" id="PS51471">
    <property type="entry name" value="FE2OG_OXY"/>
    <property type="match status" value="1"/>
</dbReference>
<dbReference type="Gramene" id="ABO99619">
    <property type="protein sequence ID" value="ABO99619"/>
    <property type="gene ID" value="OSTLU_42939"/>
</dbReference>
<keyword evidence="12" id="KW-0472">Membrane</keyword>
<evidence type="ECO:0000256" key="11">
    <source>
        <dbReference type="ARBA" id="ARBA00023004"/>
    </source>
</evidence>
<dbReference type="PANTHER" id="PTHR10869">
    <property type="entry name" value="PROLYL 4-HYDROXYLASE ALPHA SUBUNIT"/>
    <property type="match status" value="1"/>
</dbReference>
<evidence type="ECO:0000256" key="7">
    <source>
        <dbReference type="ARBA" id="ARBA00022964"/>
    </source>
</evidence>
<comment type="catalytic activity">
    <reaction evidence="14">
        <text>L-prolyl-[collagen] + 2-oxoglutarate + O2 = trans-4-hydroxy-L-prolyl-[collagen] + succinate + CO2</text>
        <dbReference type="Rhea" id="RHEA:18945"/>
        <dbReference type="Rhea" id="RHEA-COMP:11676"/>
        <dbReference type="Rhea" id="RHEA-COMP:11680"/>
        <dbReference type="ChEBI" id="CHEBI:15379"/>
        <dbReference type="ChEBI" id="CHEBI:16526"/>
        <dbReference type="ChEBI" id="CHEBI:16810"/>
        <dbReference type="ChEBI" id="CHEBI:30031"/>
        <dbReference type="ChEBI" id="CHEBI:50342"/>
        <dbReference type="ChEBI" id="CHEBI:61965"/>
        <dbReference type="EC" id="1.14.11.2"/>
    </reaction>
</comment>
<keyword evidence="13" id="KW-0325">Glycoprotein</keyword>
<feature type="region of interest" description="Disordered" evidence="15">
    <location>
        <begin position="114"/>
        <end position="138"/>
    </location>
</feature>
<evidence type="ECO:0000256" key="14">
    <source>
        <dbReference type="ARBA" id="ARBA00049169"/>
    </source>
</evidence>
<dbReference type="eggNOG" id="KOG1591">
    <property type="taxonomic scope" value="Eukaryota"/>
</dbReference>
<dbReference type="OMA" id="RLADWTM"/>
<evidence type="ECO:0000256" key="13">
    <source>
        <dbReference type="ARBA" id="ARBA00023180"/>
    </source>
</evidence>
<comment type="subcellular location">
    <subcellularLocation>
        <location evidence="2">Endoplasmic reticulum membrane</location>
        <topology evidence="2">Single-pass type II membrane protein</topology>
    </subcellularLocation>
</comment>